<keyword evidence="6" id="KW-1185">Reference proteome</keyword>
<reference evidence="6" key="1">
    <citation type="submission" date="2016-11" db="EMBL/GenBank/DDBJ databases">
        <authorList>
            <person name="Varghese N."/>
            <person name="Submissions S."/>
        </authorList>
    </citation>
    <scope>NUCLEOTIDE SEQUENCE [LARGE SCALE GENOMIC DNA]</scope>
    <source>
        <strain evidence="6">DSM 11792</strain>
    </source>
</reference>
<feature type="transmembrane region" description="Helical" evidence="2">
    <location>
        <begin position="42"/>
        <end position="64"/>
    </location>
</feature>
<evidence type="ECO:0000313" key="6">
    <source>
        <dbReference type="Proteomes" id="UP000184196"/>
    </source>
</evidence>
<evidence type="ECO:0000256" key="2">
    <source>
        <dbReference type="SAM" id="Phobius"/>
    </source>
</evidence>
<dbReference type="InterPro" id="IPR025672">
    <property type="entry name" value="Sigma_reg_C_dom"/>
</dbReference>
<keyword evidence="2" id="KW-1133">Transmembrane helix</keyword>
<name>A0A1M4THB5_9FIRM</name>
<dbReference type="RefSeq" id="WP_051617729.1">
    <property type="nucleotide sequence ID" value="NZ_FQUW01000005.1"/>
</dbReference>
<feature type="compositionally biased region" description="Basic and acidic residues" evidence="1">
    <location>
        <begin position="1"/>
        <end position="14"/>
    </location>
</feature>
<gene>
    <name evidence="5" type="ORF">SAMN02745218_00308</name>
</gene>
<dbReference type="EMBL" id="FQUW01000005">
    <property type="protein sequence ID" value="SHE43860.1"/>
    <property type="molecule type" value="Genomic_DNA"/>
</dbReference>
<feature type="domain" description="Sigma factor regulator N-terminal" evidence="4">
    <location>
        <begin position="33"/>
        <end position="120"/>
    </location>
</feature>
<accession>A0A1M4THB5</accession>
<proteinExistence type="predicted"/>
<dbReference type="AlphaFoldDB" id="A0A1M4THB5"/>
<evidence type="ECO:0000256" key="1">
    <source>
        <dbReference type="SAM" id="MobiDB-lite"/>
    </source>
</evidence>
<feature type="region of interest" description="Disordered" evidence="1">
    <location>
        <begin position="1"/>
        <end position="25"/>
    </location>
</feature>
<sequence>MTEKNFNMSEKESETSGAPAGNTEEQSLWDERRFLRRVRWHSALRTILIALGVMGVSFALLFIWTRHLLNVQGNRIDSYYPDLVRYSTPNTIAIRGSWQDVGWLGQQREYYLVRMVGNRPVYVGTTRVEYQVWGGEMFWEPDHTVLQVGGREYLLPGAVPRLRFFHPAVTHDQLPRQFDRLKDIPAGKTVEMALSFNRLLTRKEMFALLPRGVEPLWGAISAYSSEEIEKAGRKNPSAAYSLAHRLVGLPLGGFPDGEGAEFRFTEEKFPAELQRLSKIPSYSSQLLGRTADYLQKNGIRYYGLVVCGKPADLLKLQNNPMVSAAVLGAVADME</sequence>
<evidence type="ECO:0000313" key="5">
    <source>
        <dbReference type="EMBL" id="SHE43860.1"/>
    </source>
</evidence>
<dbReference type="InterPro" id="IPR029101">
    <property type="entry name" value="Sigma_reg_N"/>
</dbReference>
<keyword evidence="2" id="KW-0812">Transmembrane</keyword>
<organism evidence="5 6">
    <name type="scientific">Desulfofundulus australicus DSM 11792</name>
    <dbReference type="NCBI Taxonomy" id="1121425"/>
    <lineage>
        <taxon>Bacteria</taxon>
        <taxon>Bacillati</taxon>
        <taxon>Bacillota</taxon>
        <taxon>Clostridia</taxon>
        <taxon>Eubacteriales</taxon>
        <taxon>Peptococcaceae</taxon>
        <taxon>Desulfofundulus</taxon>
    </lineage>
</organism>
<dbReference type="Pfam" id="PF13800">
    <property type="entry name" value="Sigma_reg_N"/>
    <property type="match status" value="1"/>
</dbReference>
<dbReference type="OrthoDB" id="1730160at2"/>
<feature type="domain" description="Sigma factor regulator C-terminal" evidence="3">
    <location>
        <begin position="181"/>
        <end position="328"/>
    </location>
</feature>
<dbReference type="Proteomes" id="UP000184196">
    <property type="component" value="Unassembled WGS sequence"/>
</dbReference>
<keyword evidence="2" id="KW-0472">Membrane</keyword>
<evidence type="ECO:0000259" key="4">
    <source>
        <dbReference type="Pfam" id="PF13800"/>
    </source>
</evidence>
<protein>
    <submittedName>
        <fullName evidence="5">Sigma factor regulator N-terminal</fullName>
    </submittedName>
</protein>
<dbReference type="Pfam" id="PF13791">
    <property type="entry name" value="Sigma_reg_C"/>
    <property type="match status" value="1"/>
</dbReference>
<evidence type="ECO:0000259" key="3">
    <source>
        <dbReference type="Pfam" id="PF13791"/>
    </source>
</evidence>